<protein>
    <submittedName>
        <fullName evidence="2">(northern house mosquito) hypothetical protein</fullName>
    </submittedName>
</protein>
<sequence>MISIPPKYFRILGYVYGYFGALCTFFDVVDRIYYNYKANTHDILYYISPSISFIVLIFFNILLVGIRKNNLILVKIHRSFHHVIYLLAIAYLAFGTIYGVLFKLLTDEKVSNDFIQLLATALVMFIGIYFFCLWIINGVIGAIQHEEGSNETVFYHSEAINKQEV</sequence>
<dbReference type="AlphaFoldDB" id="A0A8D8BEC5"/>
<name>A0A8D8BEC5_CULPI</name>
<reference evidence="2" key="1">
    <citation type="submission" date="2021-05" db="EMBL/GenBank/DDBJ databases">
        <authorList>
            <person name="Alioto T."/>
            <person name="Alioto T."/>
            <person name="Gomez Garrido J."/>
        </authorList>
    </citation>
    <scope>NUCLEOTIDE SEQUENCE</scope>
</reference>
<evidence type="ECO:0000256" key="1">
    <source>
        <dbReference type="SAM" id="Phobius"/>
    </source>
</evidence>
<feature type="transmembrane region" description="Helical" evidence="1">
    <location>
        <begin position="12"/>
        <end position="33"/>
    </location>
</feature>
<keyword evidence="1" id="KW-1133">Transmembrane helix</keyword>
<evidence type="ECO:0000313" key="2">
    <source>
        <dbReference type="EMBL" id="CAG6474256.1"/>
    </source>
</evidence>
<keyword evidence="1" id="KW-0812">Transmembrane</keyword>
<dbReference type="EMBL" id="HBUE01074353">
    <property type="protein sequence ID" value="CAG6474256.1"/>
    <property type="molecule type" value="Transcribed_RNA"/>
</dbReference>
<organism evidence="2">
    <name type="scientific">Culex pipiens</name>
    <name type="common">House mosquito</name>
    <dbReference type="NCBI Taxonomy" id="7175"/>
    <lineage>
        <taxon>Eukaryota</taxon>
        <taxon>Metazoa</taxon>
        <taxon>Ecdysozoa</taxon>
        <taxon>Arthropoda</taxon>
        <taxon>Hexapoda</taxon>
        <taxon>Insecta</taxon>
        <taxon>Pterygota</taxon>
        <taxon>Neoptera</taxon>
        <taxon>Endopterygota</taxon>
        <taxon>Diptera</taxon>
        <taxon>Nematocera</taxon>
        <taxon>Culicoidea</taxon>
        <taxon>Culicidae</taxon>
        <taxon>Culicinae</taxon>
        <taxon>Culicini</taxon>
        <taxon>Culex</taxon>
        <taxon>Culex</taxon>
    </lineage>
</organism>
<feature type="transmembrane region" description="Helical" evidence="1">
    <location>
        <begin position="114"/>
        <end position="136"/>
    </location>
</feature>
<dbReference type="EMBL" id="HBUE01074354">
    <property type="protein sequence ID" value="CAG6474258.1"/>
    <property type="molecule type" value="Transcribed_RNA"/>
</dbReference>
<proteinExistence type="predicted"/>
<accession>A0A8D8BEC5</accession>
<feature type="transmembrane region" description="Helical" evidence="1">
    <location>
        <begin position="83"/>
        <end position="102"/>
    </location>
</feature>
<feature type="transmembrane region" description="Helical" evidence="1">
    <location>
        <begin position="45"/>
        <end position="63"/>
    </location>
</feature>
<keyword evidence="1" id="KW-0472">Membrane</keyword>